<gene>
    <name evidence="1" type="ORF">MSG28_004267</name>
</gene>
<keyword evidence="2" id="KW-1185">Reference proteome</keyword>
<evidence type="ECO:0000313" key="2">
    <source>
        <dbReference type="Proteomes" id="UP001064048"/>
    </source>
</evidence>
<organism evidence="1 2">
    <name type="scientific">Choristoneura fumiferana</name>
    <name type="common">Spruce budworm moth</name>
    <name type="synonym">Archips fumiferana</name>
    <dbReference type="NCBI Taxonomy" id="7141"/>
    <lineage>
        <taxon>Eukaryota</taxon>
        <taxon>Metazoa</taxon>
        <taxon>Ecdysozoa</taxon>
        <taxon>Arthropoda</taxon>
        <taxon>Hexapoda</taxon>
        <taxon>Insecta</taxon>
        <taxon>Pterygota</taxon>
        <taxon>Neoptera</taxon>
        <taxon>Endopterygota</taxon>
        <taxon>Lepidoptera</taxon>
        <taxon>Glossata</taxon>
        <taxon>Ditrysia</taxon>
        <taxon>Tortricoidea</taxon>
        <taxon>Tortricidae</taxon>
        <taxon>Tortricinae</taxon>
        <taxon>Choristoneura</taxon>
    </lineage>
</organism>
<sequence length="136" mass="15364">MSDMIINDSVPVDKKWNELIRYNIFIMKLVEFVISVVLMILPFLLPGAGIMHCLSVSPSLVMSLIFIVLYLVDQVHALAEQLYLVTQIAFNVSAIFLILITTEAPGALYGLFYCHLLIALVFDLNFVIRERGFVVL</sequence>
<accession>A0ACC0KIS3</accession>
<reference evidence="1 2" key="1">
    <citation type="journal article" date="2022" name="Genome Biol. Evol.">
        <title>The Spruce Budworm Genome: Reconstructing the Evolutionary History of Antifreeze Proteins.</title>
        <authorList>
            <person name="Beliveau C."/>
            <person name="Gagne P."/>
            <person name="Picq S."/>
            <person name="Vernygora O."/>
            <person name="Keeling C.I."/>
            <person name="Pinkney K."/>
            <person name="Doucet D."/>
            <person name="Wen F."/>
            <person name="Johnston J.S."/>
            <person name="Maaroufi H."/>
            <person name="Boyle B."/>
            <person name="Laroche J."/>
            <person name="Dewar K."/>
            <person name="Juretic N."/>
            <person name="Blackburn G."/>
            <person name="Nisole A."/>
            <person name="Brunet B."/>
            <person name="Brandao M."/>
            <person name="Lumley L."/>
            <person name="Duan J."/>
            <person name="Quan G."/>
            <person name="Lucarotti C.J."/>
            <person name="Roe A.D."/>
            <person name="Sperling F.A.H."/>
            <person name="Levesque R.C."/>
            <person name="Cusson M."/>
        </authorList>
    </citation>
    <scope>NUCLEOTIDE SEQUENCE [LARGE SCALE GENOMIC DNA]</scope>
    <source>
        <strain evidence="1">Glfc:IPQL:Cfum</strain>
    </source>
</reference>
<dbReference type="EMBL" id="CM046106">
    <property type="protein sequence ID" value="KAI8436195.1"/>
    <property type="molecule type" value="Genomic_DNA"/>
</dbReference>
<protein>
    <submittedName>
        <fullName evidence="1">Uncharacterized protein</fullName>
    </submittedName>
</protein>
<evidence type="ECO:0000313" key="1">
    <source>
        <dbReference type="EMBL" id="KAI8436195.1"/>
    </source>
</evidence>
<name>A0ACC0KIS3_CHOFU</name>
<dbReference type="Proteomes" id="UP001064048">
    <property type="component" value="Chromosome 6"/>
</dbReference>
<proteinExistence type="predicted"/>
<comment type="caution">
    <text evidence="1">The sequence shown here is derived from an EMBL/GenBank/DDBJ whole genome shotgun (WGS) entry which is preliminary data.</text>
</comment>